<dbReference type="RefSeq" id="WP_092220910.1">
    <property type="nucleotide sequence ID" value="NZ_FNJI01000007.1"/>
</dbReference>
<dbReference type="Gene3D" id="1.10.150.120">
    <property type="entry name" value="[2Fe-2S]-binding domain"/>
    <property type="match status" value="1"/>
</dbReference>
<evidence type="ECO:0000256" key="4">
    <source>
        <dbReference type="ARBA" id="ARBA00023004"/>
    </source>
</evidence>
<dbReference type="InterPro" id="IPR002888">
    <property type="entry name" value="2Fe-2S-bd"/>
</dbReference>
<keyword evidence="3" id="KW-0560">Oxidoreductase</keyword>
<dbReference type="PROSITE" id="PS51085">
    <property type="entry name" value="2FE2S_FER_2"/>
    <property type="match status" value="1"/>
</dbReference>
<dbReference type="STRING" id="91360.SAMN05660330_01273"/>
<dbReference type="SUPFAM" id="SSF47741">
    <property type="entry name" value="CO dehydrogenase ISP C-domain like"/>
    <property type="match status" value="1"/>
</dbReference>
<dbReference type="Pfam" id="PF00111">
    <property type="entry name" value="Fer2"/>
    <property type="match status" value="1"/>
</dbReference>
<dbReference type="GO" id="GO:0016491">
    <property type="term" value="F:oxidoreductase activity"/>
    <property type="evidence" value="ECO:0007669"/>
    <property type="project" value="UniProtKB-KW"/>
</dbReference>
<dbReference type="FunFam" id="3.10.20.30:FF:000020">
    <property type="entry name" value="Xanthine dehydrogenase iron-sulfur subunit"/>
    <property type="match status" value="1"/>
</dbReference>
<dbReference type="OrthoDB" id="9775084at2"/>
<evidence type="ECO:0000313" key="8">
    <source>
        <dbReference type="Proteomes" id="UP000199073"/>
    </source>
</evidence>
<dbReference type="FunFam" id="1.10.150.120:FF:000003">
    <property type="entry name" value="Carbon monoxide dehydrogenase, small subunit"/>
    <property type="match status" value="1"/>
</dbReference>
<proteinExistence type="predicted"/>
<evidence type="ECO:0000259" key="6">
    <source>
        <dbReference type="PROSITE" id="PS51085"/>
    </source>
</evidence>
<dbReference type="PANTHER" id="PTHR44379:SF5">
    <property type="entry name" value="OXIDOREDUCTASE WITH IRON-SULFUR SUBUNIT"/>
    <property type="match status" value="1"/>
</dbReference>
<dbReference type="Pfam" id="PF01799">
    <property type="entry name" value="Fer2_2"/>
    <property type="match status" value="1"/>
</dbReference>
<evidence type="ECO:0000256" key="5">
    <source>
        <dbReference type="ARBA" id="ARBA00023014"/>
    </source>
</evidence>
<dbReference type="PANTHER" id="PTHR44379">
    <property type="entry name" value="OXIDOREDUCTASE WITH IRON-SULFUR SUBUNIT"/>
    <property type="match status" value="1"/>
</dbReference>
<dbReference type="Gene3D" id="3.10.20.30">
    <property type="match status" value="1"/>
</dbReference>
<keyword evidence="5" id="KW-0411">Iron-sulfur</keyword>
<dbReference type="Proteomes" id="UP000199073">
    <property type="component" value="Unassembled WGS sequence"/>
</dbReference>
<dbReference type="InterPro" id="IPR006058">
    <property type="entry name" value="2Fe2S_fd_BS"/>
</dbReference>
<evidence type="ECO:0000256" key="3">
    <source>
        <dbReference type="ARBA" id="ARBA00023002"/>
    </source>
</evidence>
<keyword evidence="2" id="KW-0479">Metal-binding</keyword>
<dbReference type="PROSITE" id="PS00197">
    <property type="entry name" value="2FE2S_FER_1"/>
    <property type="match status" value="1"/>
</dbReference>
<organism evidence="7 8">
    <name type="scientific">Desulforhopalus singaporensis</name>
    <dbReference type="NCBI Taxonomy" id="91360"/>
    <lineage>
        <taxon>Bacteria</taxon>
        <taxon>Pseudomonadati</taxon>
        <taxon>Thermodesulfobacteriota</taxon>
        <taxon>Desulfobulbia</taxon>
        <taxon>Desulfobulbales</taxon>
        <taxon>Desulfocapsaceae</taxon>
        <taxon>Desulforhopalus</taxon>
    </lineage>
</organism>
<dbReference type="GO" id="GO:0051537">
    <property type="term" value="F:2 iron, 2 sulfur cluster binding"/>
    <property type="evidence" value="ECO:0007669"/>
    <property type="project" value="UniProtKB-KW"/>
</dbReference>
<dbReference type="CDD" id="cd00207">
    <property type="entry name" value="fer2"/>
    <property type="match status" value="1"/>
</dbReference>
<feature type="domain" description="2Fe-2S ferredoxin-type" evidence="6">
    <location>
        <begin position="6"/>
        <end position="82"/>
    </location>
</feature>
<evidence type="ECO:0000313" key="7">
    <source>
        <dbReference type="EMBL" id="SDO88365.1"/>
    </source>
</evidence>
<dbReference type="AlphaFoldDB" id="A0A1H0N7A8"/>
<sequence>MDKESVRIEFTVNNKEVALDIPADATALHVLREMLSLTGTKEGCGIGECGACTIVVDGKAVNSCLMLGAQLDGRMVTTVEGLATESGLHPLQEKFMEGHAVQCGFCTPGLLMSSHALLEEKENPTRAEIEKAIAGNICRCTGYQQVITSIETAVSERLDGENR</sequence>
<protein>
    <submittedName>
        <fullName evidence="7">Purine hydroxylase delta subunit apoprotein</fullName>
    </submittedName>
</protein>
<dbReference type="InterPro" id="IPR036884">
    <property type="entry name" value="2Fe-2S-bd_dom_sf"/>
</dbReference>
<evidence type="ECO:0000256" key="2">
    <source>
        <dbReference type="ARBA" id="ARBA00022723"/>
    </source>
</evidence>
<name>A0A1H0N7A8_9BACT</name>
<keyword evidence="4" id="KW-0408">Iron</keyword>
<dbReference type="GO" id="GO:0046872">
    <property type="term" value="F:metal ion binding"/>
    <property type="evidence" value="ECO:0007669"/>
    <property type="project" value="UniProtKB-KW"/>
</dbReference>
<dbReference type="InterPro" id="IPR051452">
    <property type="entry name" value="Diverse_Oxidoreductases"/>
</dbReference>
<keyword evidence="8" id="KW-1185">Reference proteome</keyword>
<evidence type="ECO:0000256" key="1">
    <source>
        <dbReference type="ARBA" id="ARBA00022714"/>
    </source>
</evidence>
<dbReference type="InterPro" id="IPR001041">
    <property type="entry name" value="2Fe-2S_ferredoxin-type"/>
</dbReference>
<dbReference type="SUPFAM" id="SSF54292">
    <property type="entry name" value="2Fe-2S ferredoxin-like"/>
    <property type="match status" value="1"/>
</dbReference>
<dbReference type="InterPro" id="IPR012675">
    <property type="entry name" value="Beta-grasp_dom_sf"/>
</dbReference>
<accession>A0A1H0N7A8</accession>
<dbReference type="EMBL" id="FNJI01000007">
    <property type="protein sequence ID" value="SDO88365.1"/>
    <property type="molecule type" value="Genomic_DNA"/>
</dbReference>
<gene>
    <name evidence="7" type="ORF">SAMN05660330_01273</name>
</gene>
<reference evidence="7 8" key="1">
    <citation type="submission" date="2016-10" db="EMBL/GenBank/DDBJ databases">
        <authorList>
            <person name="de Groot N.N."/>
        </authorList>
    </citation>
    <scope>NUCLEOTIDE SEQUENCE [LARGE SCALE GENOMIC DNA]</scope>
    <source>
        <strain evidence="7 8">DSM 12130</strain>
    </source>
</reference>
<keyword evidence="1" id="KW-0001">2Fe-2S</keyword>
<dbReference type="InterPro" id="IPR036010">
    <property type="entry name" value="2Fe-2S_ferredoxin-like_sf"/>
</dbReference>